<feature type="transmembrane region" description="Helical" evidence="8">
    <location>
        <begin position="183"/>
        <end position="203"/>
    </location>
</feature>
<dbReference type="PROSITE" id="PS50283">
    <property type="entry name" value="NA_SOLUT_SYMP_3"/>
    <property type="match status" value="1"/>
</dbReference>
<name>A0A9D7PR25_9PROT</name>
<gene>
    <name evidence="9" type="ORF">IPL58_14385</name>
</gene>
<keyword evidence="3" id="KW-0813">Transport</keyword>
<dbReference type="InterPro" id="IPR038377">
    <property type="entry name" value="Na/Glc_symporter_sf"/>
</dbReference>
<dbReference type="Pfam" id="PF00474">
    <property type="entry name" value="SSF"/>
    <property type="match status" value="1"/>
</dbReference>
<dbReference type="CDD" id="cd11474">
    <property type="entry name" value="SLC5sbd_CHT"/>
    <property type="match status" value="1"/>
</dbReference>
<evidence type="ECO:0000256" key="4">
    <source>
        <dbReference type="ARBA" id="ARBA00022692"/>
    </source>
</evidence>
<evidence type="ECO:0000256" key="8">
    <source>
        <dbReference type="SAM" id="Phobius"/>
    </source>
</evidence>
<feature type="transmembrane region" description="Helical" evidence="8">
    <location>
        <begin position="76"/>
        <end position="94"/>
    </location>
</feature>
<keyword evidence="4 8" id="KW-0812">Transmembrane</keyword>
<protein>
    <submittedName>
        <fullName evidence="9">Sodium:solute symporter family protein</fullName>
    </submittedName>
</protein>
<dbReference type="PANTHER" id="PTHR48086">
    <property type="entry name" value="SODIUM/PROLINE SYMPORTER-RELATED"/>
    <property type="match status" value="1"/>
</dbReference>
<dbReference type="AlphaFoldDB" id="A0A9D7PR25"/>
<reference evidence="9" key="1">
    <citation type="submission" date="2020-10" db="EMBL/GenBank/DDBJ databases">
        <title>Connecting structure to function with the recovery of over 1000 high-quality activated sludge metagenome-assembled genomes encoding full-length rRNA genes using long-read sequencing.</title>
        <authorList>
            <person name="Singleton C.M."/>
            <person name="Petriglieri F."/>
            <person name="Kristensen J.M."/>
            <person name="Kirkegaard R.H."/>
            <person name="Michaelsen T.Y."/>
            <person name="Andersen M.H."/>
            <person name="Karst S.M."/>
            <person name="Dueholm M.S."/>
            <person name="Nielsen P.H."/>
            <person name="Albertsen M."/>
        </authorList>
    </citation>
    <scope>NUCLEOTIDE SEQUENCE</scope>
    <source>
        <strain evidence="9">Hirt_18-Q3-R61-65_BATAC.395</strain>
    </source>
</reference>
<keyword evidence="6 8" id="KW-0472">Membrane</keyword>
<feature type="transmembrane region" description="Helical" evidence="8">
    <location>
        <begin position="42"/>
        <end position="64"/>
    </location>
</feature>
<dbReference type="GO" id="GO:0022857">
    <property type="term" value="F:transmembrane transporter activity"/>
    <property type="evidence" value="ECO:0007669"/>
    <property type="project" value="InterPro"/>
</dbReference>
<comment type="subcellular location">
    <subcellularLocation>
        <location evidence="1">Membrane</location>
        <topology evidence="1">Multi-pass membrane protein</topology>
    </subcellularLocation>
</comment>
<evidence type="ECO:0000313" key="9">
    <source>
        <dbReference type="EMBL" id="MBK8525116.1"/>
    </source>
</evidence>
<dbReference type="PANTHER" id="PTHR48086:SF7">
    <property type="entry name" value="SODIUM-SOLUTE SYMPORTER-RELATED"/>
    <property type="match status" value="1"/>
</dbReference>
<feature type="transmembrane region" description="Helical" evidence="8">
    <location>
        <begin position="152"/>
        <end position="176"/>
    </location>
</feature>
<feature type="transmembrane region" description="Helical" evidence="8">
    <location>
        <begin position="262"/>
        <end position="284"/>
    </location>
</feature>
<dbReference type="Proteomes" id="UP000886689">
    <property type="component" value="Unassembled WGS sequence"/>
</dbReference>
<dbReference type="Gene3D" id="1.20.1730.10">
    <property type="entry name" value="Sodium/glucose cotransporter"/>
    <property type="match status" value="1"/>
</dbReference>
<feature type="transmembrane region" description="Helical" evidence="8">
    <location>
        <begin position="443"/>
        <end position="464"/>
    </location>
</feature>
<evidence type="ECO:0000256" key="7">
    <source>
        <dbReference type="RuleBase" id="RU362091"/>
    </source>
</evidence>
<feature type="transmembrane region" description="Helical" evidence="8">
    <location>
        <begin position="392"/>
        <end position="411"/>
    </location>
</feature>
<evidence type="ECO:0000313" key="10">
    <source>
        <dbReference type="Proteomes" id="UP000886689"/>
    </source>
</evidence>
<feature type="transmembrane region" description="Helical" evidence="8">
    <location>
        <begin position="115"/>
        <end position="140"/>
    </location>
</feature>
<feature type="transmembrane region" description="Helical" evidence="8">
    <location>
        <begin position="359"/>
        <end position="380"/>
    </location>
</feature>
<comment type="similarity">
    <text evidence="2 7">Belongs to the sodium:solute symporter (SSF) (TC 2.A.21) family.</text>
</comment>
<feature type="transmembrane region" description="Helical" evidence="8">
    <location>
        <begin position="223"/>
        <end position="241"/>
    </location>
</feature>
<accession>A0A9D7PR25</accession>
<keyword evidence="5 8" id="KW-1133">Transmembrane helix</keyword>
<organism evidence="9 10">
    <name type="scientific">Candidatus Proximibacter danicus</name>
    <dbReference type="NCBI Taxonomy" id="2954365"/>
    <lineage>
        <taxon>Bacteria</taxon>
        <taxon>Pseudomonadati</taxon>
        <taxon>Pseudomonadota</taxon>
        <taxon>Betaproteobacteria</taxon>
        <taxon>Candidatus Proximibacter</taxon>
    </lineage>
</organism>
<evidence type="ECO:0000256" key="3">
    <source>
        <dbReference type="ARBA" id="ARBA00022448"/>
    </source>
</evidence>
<dbReference type="InterPro" id="IPR050277">
    <property type="entry name" value="Sodium:Solute_Symporter"/>
</dbReference>
<evidence type="ECO:0000256" key="2">
    <source>
        <dbReference type="ARBA" id="ARBA00006434"/>
    </source>
</evidence>
<dbReference type="GO" id="GO:0005886">
    <property type="term" value="C:plasma membrane"/>
    <property type="evidence" value="ECO:0007669"/>
    <property type="project" value="TreeGrafter"/>
</dbReference>
<evidence type="ECO:0000256" key="5">
    <source>
        <dbReference type="ARBA" id="ARBA00022989"/>
    </source>
</evidence>
<evidence type="ECO:0000256" key="1">
    <source>
        <dbReference type="ARBA" id="ARBA00004141"/>
    </source>
</evidence>
<proteinExistence type="inferred from homology"/>
<comment type="caution">
    <text evidence="9">The sequence shown here is derived from an EMBL/GenBank/DDBJ whole genome shotgun (WGS) entry which is preliminary data.</text>
</comment>
<sequence>MLIWFVVIYLMVSIGIGLYAATKVHNVKDFAVAGRHLPTPVVMATVFATWFGAEAIFGVSATFVKEGLGGVVADPFGSSLCLIIAGIFFSTKLYRLNILTLGDYYRMRYNRTVEVLTTLAIVISYLGWVSAQIKALGLIFNFVTDGAVSEEAGMILGAAIVLTYTTFGGMLSVAVLDFVQMGVIIAGLLYIAWIVSGQTGGVMPVIEHASAAGKLDFFPPPDPWLWLTFLGAWITMMLGSIPQQDVFQRITSAKSPKVAITGSLLGGSIYFVFCFVPMFIAYSATLIDPELFNRLIAEDSQRVLPTLVMRHTPLLAQVIFFGAVISAIMSCSAATLLAPSVSFAENIVRGFYPGMTDRSFLRVMRVTIVIFACCVLVYALNSQMSIFHMVESAYKITLAGAFVPLFFGAFWKRATSQGALAAIFGGIGTWLLIEILIGEASLVPPQLIGLCISMLGMVAGSLLPQWVGRSTPPRDQHAELHHLAAAETHHAEPVHHHPEHRK</sequence>
<dbReference type="EMBL" id="JADJUC010000027">
    <property type="protein sequence ID" value="MBK8525116.1"/>
    <property type="molecule type" value="Genomic_DNA"/>
</dbReference>
<evidence type="ECO:0000256" key="6">
    <source>
        <dbReference type="ARBA" id="ARBA00023136"/>
    </source>
</evidence>
<dbReference type="InterPro" id="IPR001734">
    <property type="entry name" value="Na/solute_symporter"/>
</dbReference>
<feature type="transmembrane region" description="Helical" evidence="8">
    <location>
        <begin position="6"/>
        <end position="22"/>
    </location>
</feature>
<feature type="transmembrane region" description="Helical" evidence="8">
    <location>
        <begin position="314"/>
        <end position="338"/>
    </location>
</feature>
<feature type="transmembrane region" description="Helical" evidence="8">
    <location>
        <begin position="418"/>
        <end position="437"/>
    </location>
</feature>